<evidence type="ECO:0008006" key="3">
    <source>
        <dbReference type="Google" id="ProtNLM"/>
    </source>
</evidence>
<sequence>MSAEEPDSPRESSPRRLPIMDDPAGEPLLLYRDPITGHRLLSTAAAGGALQLIFLDVDGVLNRKDFTQSGDFESDALLPECLAELHACLQALPGNRIVLSSTWRSDRELRDAVVAALERLRPGCVVGQTQQHRTFRNDVRSWEVAAFLAMPEVAAAMRRPGSAWCAVDDMDLLRQAQALVLKPEFREVKRILPALQQCFVKTAKADGLDASGGTAIMRALAPA</sequence>
<gene>
    <name evidence="2" type="ORF">AMON00008_LOCUS14702</name>
</gene>
<accession>A0A7S4Q7Q3</accession>
<evidence type="ECO:0000256" key="1">
    <source>
        <dbReference type="SAM" id="MobiDB-lite"/>
    </source>
</evidence>
<name>A0A7S4Q7Q3_9DINO</name>
<evidence type="ECO:0000313" key="2">
    <source>
        <dbReference type="EMBL" id="CAE4575083.1"/>
    </source>
</evidence>
<dbReference type="AlphaFoldDB" id="A0A7S4Q7Q3"/>
<feature type="region of interest" description="Disordered" evidence="1">
    <location>
        <begin position="1"/>
        <end position="21"/>
    </location>
</feature>
<dbReference type="Pfam" id="PF18143">
    <property type="entry name" value="HAD_SAK_2"/>
    <property type="match status" value="1"/>
</dbReference>
<proteinExistence type="predicted"/>
<protein>
    <recommendedName>
        <fullName evidence="3">FCP1 homology domain-containing protein</fullName>
    </recommendedName>
</protein>
<organism evidence="2">
    <name type="scientific">Alexandrium monilatum</name>
    <dbReference type="NCBI Taxonomy" id="311494"/>
    <lineage>
        <taxon>Eukaryota</taxon>
        <taxon>Sar</taxon>
        <taxon>Alveolata</taxon>
        <taxon>Dinophyceae</taxon>
        <taxon>Gonyaulacales</taxon>
        <taxon>Pyrocystaceae</taxon>
        <taxon>Alexandrium</taxon>
    </lineage>
</organism>
<dbReference type="EMBL" id="HBNR01022039">
    <property type="protein sequence ID" value="CAE4575083.1"/>
    <property type="molecule type" value="Transcribed_RNA"/>
</dbReference>
<reference evidence="2" key="1">
    <citation type="submission" date="2021-01" db="EMBL/GenBank/DDBJ databases">
        <authorList>
            <person name="Corre E."/>
            <person name="Pelletier E."/>
            <person name="Niang G."/>
            <person name="Scheremetjew M."/>
            <person name="Finn R."/>
            <person name="Kale V."/>
            <person name="Holt S."/>
            <person name="Cochrane G."/>
            <person name="Meng A."/>
            <person name="Brown T."/>
            <person name="Cohen L."/>
        </authorList>
    </citation>
    <scope>NUCLEOTIDE SEQUENCE</scope>
    <source>
        <strain evidence="2">CCMP3105</strain>
    </source>
</reference>